<dbReference type="InterPro" id="IPR002491">
    <property type="entry name" value="ABC_transptr_periplasmic_BD"/>
</dbReference>
<keyword evidence="1" id="KW-0732">Signal</keyword>
<dbReference type="PANTHER" id="PTHR30535:SF4">
    <property type="entry name" value="HEMIN-BINDING PERIPLASMIC PROTEIN HMUT"/>
    <property type="match status" value="1"/>
</dbReference>
<proteinExistence type="predicted"/>
<comment type="caution">
    <text evidence="3">The sequence shown here is derived from an EMBL/GenBank/DDBJ whole genome shotgun (WGS) entry which is preliminary data.</text>
</comment>
<evidence type="ECO:0000256" key="1">
    <source>
        <dbReference type="SAM" id="SignalP"/>
    </source>
</evidence>
<dbReference type="Gene3D" id="3.40.50.1980">
    <property type="entry name" value="Nitrogenase molybdenum iron protein domain"/>
    <property type="match status" value="2"/>
</dbReference>
<evidence type="ECO:0000259" key="2">
    <source>
        <dbReference type="PROSITE" id="PS50983"/>
    </source>
</evidence>
<dbReference type="EMBL" id="JAUKWQ010000003">
    <property type="protein sequence ID" value="MDO1583053.1"/>
    <property type="molecule type" value="Genomic_DNA"/>
</dbReference>
<evidence type="ECO:0000313" key="3">
    <source>
        <dbReference type="EMBL" id="MDO1583053.1"/>
    </source>
</evidence>
<reference evidence="3" key="2">
    <citation type="submission" date="2023-07" db="EMBL/GenBank/DDBJ databases">
        <authorList>
            <person name="Sun H."/>
        </authorList>
    </citation>
    <scope>NUCLEOTIDE SEQUENCE</scope>
    <source>
        <strain evidence="3">05753</strain>
    </source>
</reference>
<dbReference type="Proteomes" id="UP001169006">
    <property type="component" value="Unassembled WGS sequence"/>
</dbReference>
<keyword evidence="4" id="KW-1185">Reference proteome</keyword>
<sequence>MVLFSVQRRRLGHCVLAAFALFIAFRPDTTFAAESRYPDAKRIVSVGGTVTEILYALGAESRIVAVDATSIHPAAARQKTDVGYMRALSPEGIIAQNPDLILLQEGSGPPNALAVLQASGIPMITIRSEPRGEAIAEKIEAIGRAVGLETAAQTLAAQNRTALKAVQDENAKLSGPPKRVLFILSLANGRVIAGGRNTEAAALIELAGGVNAAQEISGYKPLTDEAVIAAKPDFVLSMDGGNHLLTADQVFSVPALQSSPAAQTRAFLQMDGLLVTGFGPRTPDAARALRKQLYPGSP</sequence>
<name>A0ABT8SYD3_9HYPH</name>
<dbReference type="SUPFAM" id="SSF53807">
    <property type="entry name" value="Helical backbone' metal receptor"/>
    <property type="match status" value="1"/>
</dbReference>
<gene>
    <name evidence="3" type="ORF">Q2T52_13255</name>
</gene>
<dbReference type="InterPro" id="IPR050902">
    <property type="entry name" value="ABC_Transporter_SBP"/>
</dbReference>
<protein>
    <submittedName>
        <fullName evidence="3">ABC transporter substrate-binding protein</fullName>
    </submittedName>
</protein>
<dbReference type="PANTHER" id="PTHR30535">
    <property type="entry name" value="VITAMIN B12-BINDING PROTEIN"/>
    <property type="match status" value="1"/>
</dbReference>
<organism evidence="3 4">
    <name type="scientific">Rhizobium oryzicola</name>
    <dbReference type="NCBI Taxonomy" id="1232668"/>
    <lineage>
        <taxon>Bacteria</taxon>
        <taxon>Pseudomonadati</taxon>
        <taxon>Pseudomonadota</taxon>
        <taxon>Alphaproteobacteria</taxon>
        <taxon>Hyphomicrobiales</taxon>
        <taxon>Rhizobiaceae</taxon>
        <taxon>Rhizobium/Agrobacterium group</taxon>
        <taxon>Rhizobium</taxon>
    </lineage>
</organism>
<accession>A0ABT8SYD3</accession>
<feature type="domain" description="Fe/B12 periplasmic-binding" evidence="2">
    <location>
        <begin position="42"/>
        <end position="297"/>
    </location>
</feature>
<dbReference type="PROSITE" id="PS50983">
    <property type="entry name" value="FE_B12_PBP"/>
    <property type="match status" value="1"/>
</dbReference>
<dbReference type="Pfam" id="PF01497">
    <property type="entry name" value="Peripla_BP_2"/>
    <property type="match status" value="1"/>
</dbReference>
<feature type="chain" id="PRO_5045487478" evidence="1">
    <location>
        <begin position="33"/>
        <end position="298"/>
    </location>
</feature>
<feature type="signal peptide" evidence="1">
    <location>
        <begin position="1"/>
        <end position="32"/>
    </location>
</feature>
<evidence type="ECO:0000313" key="4">
    <source>
        <dbReference type="Proteomes" id="UP001169006"/>
    </source>
</evidence>
<reference evidence="3" key="1">
    <citation type="journal article" date="2015" name="Int. J. Syst. Evol. Microbiol.">
        <title>Rhizobium oryzicola sp. nov., potential plant-growth-promoting endophytic bacteria isolated from rice roots.</title>
        <authorList>
            <person name="Zhang X.X."/>
            <person name="Gao J.S."/>
            <person name="Cao Y.H."/>
            <person name="Sheirdil R.A."/>
            <person name="Wang X.C."/>
            <person name="Zhang L."/>
        </authorList>
    </citation>
    <scope>NUCLEOTIDE SEQUENCE</scope>
    <source>
        <strain evidence="3">05753</strain>
    </source>
</reference>